<evidence type="ECO:0000313" key="2">
    <source>
        <dbReference type="Proteomes" id="UP001162156"/>
    </source>
</evidence>
<protein>
    <recommendedName>
        <fullName evidence="3">F-box domain-containing protein</fullName>
    </recommendedName>
</protein>
<dbReference type="AlphaFoldDB" id="A0AAV8WZ74"/>
<dbReference type="SUPFAM" id="SSF81383">
    <property type="entry name" value="F-box domain"/>
    <property type="match status" value="1"/>
</dbReference>
<proteinExistence type="predicted"/>
<evidence type="ECO:0008006" key="3">
    <source>
        <dbReference type="Google" id="ProtNLM"/>
    </source>
</evidence>
<sequence length="60" mass="7284">MRFAKVCRLWRDVSLLPSLWTKADLNYVKEKHRSDLRIHWLILNRLVECQDLNMGEKETN</sequence>
<gene>
    <name evidence="1" type="ORF">NQ314_015534</name>
</gene>
<organism evidence="1 2">
    <name type="scientific">Rhamnusium bicolor</name>
    <dbReference type="NCBI Taxonomy" id="1586634"/>
    <lineage>
        <taxon>Eukaryota</taxon>
        <taxon>Metazoa</taxon>
        <taxon>Ecdysozoa</taxon>
        <taxon>Arthropoda</taxon>
        <taxon>Hexapoda</taxon>
        <taxon>Insecta</taxon>
        <taxon>Pterygota</taxon>
        <taxon>Neoptera</taxon>
        <taxon>Endopterygota</taxon>
        <taxon>Coleoptera</taxon>
        <taxon>Polyphaga</taxon>
        <taxon>Cucujiformia</taxon>
        <taxon>Chrysomeloidea</taxon>
        <taxon>Cerambycidae</taxon>
        <taxon>Lepturinae</taxon>
        <taxon>Rhagiini</taxon>
        <taxon>Rhamnusium</taxon>
    </lineage>
</organism>
<evidence type="ECO:0000313" key="1">
    <source>
        <dbReference type="EMBL" id="KAJ8931545.1"/>
    </source>
</evidence>
<reference evidence="1" key="1">
    <citation type="journal article" date="2023" name="Insect Mol. Biol.">
        <title>Genome sequencing provides insights into the evolution of gene families encoding plant cell wall-degrading enzymes in longhorned beetles.</title>
        <authorList>
            <person name="Shin N.R."/>
            <person name="Okamura Y."/>
            <person name="Kirsch R."/>
            <person name="Pauchet Y."/>
        </authorList>
    </citation>
    <scope>NUCLEOTIDE SEQUENCE</scope>
    <source>
        <strain evidence="1">RBIC_L_NR</strain>
    </source>
</reference>
<accession>A0AAV8WZ74</accession>
<dbReference type="Proteomes" id="UP001162156">
    <property type="component" value="Unassembled WGS sequence"/>
</dbReference>
<dbReference type="EMBL" id="JANEYF010004300">
    <property type="protein sequence ID" value="KAJ8931545.1"/>
    <property type="molecule type" value="Genomic_DNA"/>
</dbReference>
<comment type="caution">
    <text evidence="1">The sequence shown here is derived from an EMBL/GenBank/DDBJ whole genome shotgun (WGS) entry which is preliminary data.</text>
</comment>
<name>A0AAV8WZ74_9CUCU</name>
<dbReference type="InterPro" id="IPR036047">
    <property type="entry name" value="F-box-like_dom_sf"/>
</dbReference>
<keyword evidence="2" id="KW-1185">Reference proteome</keyword>